<keyword evidence="2" id="KW-1185">Reference proteome</keyword>
<proteinExistence type="predicted"/>
<evidence type="ECO:0000313" key="1">
    <source>
        <dbReference type="EMBL" id="KAH0445415.1"/>
    </source>
</evidence>
<dbReference type="EMBL" id="JAGFBR010000369">
    <property type="protein sequence ID" value="KAH0445415.1"/>
    <property type="molecule type" value="Genomic_DNA"/>
</dbReference>
<gene>
    <name evidence="1" type="ORF">IEQ34_025500</name>
</gene>
<name>A0AAV7FQ41_DENCH</name>
<dbReference type="Proteomes" id="UP000775213">
    <property type="component" value="Unassembled WGS sequence"/>
</dbReference>
<comment type="caution">
    <text evidence="1">The sequence shown here is derived from an EMBL/GenBank/DDBJ whole genome shotgun (WGS) entry which is preliminary data.</text>
</comment>
<dbReference type="AlphaFoldDB" id="A0AAV7FQ41"/>
<protein>
    <submittedName>
        <fullName evidence="1">Uncharacterized protein</fullName>
    </submittedName>
</protein>
<organism evidence="1 2">
    <name type="scientific">Dendrobium chrysotoxum</name>
    <name type="common">Orchid</name>
    <dbReference type="NCBI Taxonomy" id="161865"/>
    <lineage>
        <taxon>Eukaryota</taxon>
        <taxon>Viridiplantae</taxon>
        <taxon>Streptophyta</taxon>
        <taxon>Embryophyta</taxon>
        <taxon>Tracheophyta</taxon>
        <taxon>Spermatophyta</taxon>
        <taxon>Magnoliopsida</taxon>
        <taxon>Liliopsida</taxon>
        <taxon>Asparagales</taxon>
        <taxon>Orchidaceae</taxon>
        <taxon>Epidendroideae</taxon>
        <taxon>Malaxideae</taxon>
        <taxon>Dendrobiinae</taxon>
        <taxon>Dendrobium</taxon>
    </lineage>
</organism>
<evidence type="ECO:0000313" key="2">
    <source>
        <dbReference type="Proteomes" id="UP000775213"/>
    </source>
</evidence>
<reference evidence="1 2" key="1">
    <citation type="journal article" date="2021" name="Hortic Res">
        <title>Chromosome-scale assembly of the Dendrobium chrysotoxum genome enhances the understanding of orchid evolution.</title>
        <authorList>
            <person name="Zhang Y."/>
            <person name="Zhang G.Q."/>
            <person name="Zhang D."/>
            <person name="Liu X.D."/>
            <person name="Xu X.Y."/>
            <person name="Sun W.H."/>
            <person name="Yu X."/>
            <person name="Zhu X."/>
            <person name="Wang Z.W."/>
            <person name="Zhao X."/>
            <person name="Zhong W.Y."/>
            <person name="Chen H."/>
            <person name="Yin W.L."/>
            <person name="Huang T."/>
            <person name="Niu S.C."/>
            <person name="Liu Z.J."/>
        </authorList>
    </citation>
    <scope>NUCLEOTIDE SEQUENCE [LARGE SCALE GENOMIC DNA]</scope>
    <source>
        <strain evidence="1">Lindl</strain>
    </source>
</reference>
<accession>A0AAV7FQ41</accession>
<sequence length="75" mass="8408">MWTDGQTSAFFCALRHRADPNLLIWSCPCRNWAGRKRVGFANAVRAVRKIGPLRKAELFGSRPSTCLPPFSCLIS</sequence>